<feature type="region of interest" description="Disordered" evidence="5">
    <location>
        <begin position="853"/>
        <end position="879"/>
    </location>
</feature>
<name>A0ABP1DWN7_9APHY</name>
<feature type="domain" description="Uso1/p115-like vesicle tethering protein C-terminal" evidence="7">
    <location>
        <begin position="766"/>
        <end position="879"/>
    </location>
</feature>
<keyword evidence="2" id="KW-0333">Golgi apparatus</keyword>
<gene>
    <name evidence="8" type="ORF">GFSPODELE1_LOCUS8438</name>
</gene>
<feature type="region of interest" description="Disordered" evidence="5">
    <location>
        <begin position="530"/>
        <end position="560"/>
    </location>
</feature>
<feature type="compositionally biased region" description="Acidic residues" evidence="5">
    <location>
        <begin position="867"/>
        <end position="879"/>
    </location>
</feature>
<dbReference type="Proteomes" id="UP001497453">
    <property type="component" value="Chromosome 6"/>
</dbReference>
<protein>
    <recommendedName>
        <fullName evidence="10">General vesicular transport factor p115</fullName>
    </recommendedName>
</protein>
<keyword evidence="9" id="KW-1185">Reference proteome</keyword>
<dbReference type="Pfam" id="PF04871">
    <property type="entry name" value="Uso1_p115_C"/>
    <property type="match status" value="1"/>
</dbReference>
<dbReference type="InterPro" id="IPR016024">
    <property type="entry name" value="ARM-type_fold"/>
</dbReference>
<evidence type="ECO:0000313" key="9">
    <source>
        <dbReference type="Proteomes" id="UP001497453"/>
    </source>
</evidence>
<comment type="subcellular location">
    <subcellularLocation>
        <location evidence="1">Golgi apparatus</location>
    </subcellularLocation>
</comment>
<dbReference type="PANTHER" id="PTHR10013">
    <property type="entry name" value="GENERAL VESICULAR TRANSPORT FACTOR P115"/>
    <property type="match status" value="1"/>
</dbReference>
<evidence type="ECO:0008006" key="10">
    <source>
        <dbReference type="Google" id="ProtNLM"/>
    </source>
</evidence>
<keyword evidence="3 4" id="KW-0175">Coiled coil</keyword>
<evidence type="ECO:0000256" key="5">
    <source>
        <dbReference type="SAM" id="MobiDB-lite"/>
    </source>
</evidence>
<evidence type="ECO:0000256" key="2">
    <source>
        <dbReference type="ARBA" id="ARBA00023034"/>
    </source>
</evidence>
<proteinExistence type="predicted"/>
<dbReference type="PANTHER" id="PTHR10013:SF0">
    <property type="entry name" value="GENERAL VESICULAR TRANSPORT FACTOR P115"/>
    <property type="match status" value="1"/>
</dbReference>
<dbReference type="InterPro" id="IPR011989">
    <property type="entry name" value="ARM-like"/>
</dbReference>
<feature type="domain" description="Vesicle tethering protein Uso1/P115-like head" evidence="6">
    <location>
        <begin position="405"/>
        <end position="751"/>
    </location>
</feature>
<evidence type="ECO:0000256" key="3">
    <source>
        <dbReference type="ARBA" id="ARBA00023054"/>
    </source>
</evidence>
<evidence type="ECO:0000259" key="7">
    <source>
        <dbReference type="Pfam" id="PF04871"/>
    </source>
</evidence>
<dbReference type="SUPFAM" id="SSF48371">
    <property type="entry name" value="ARM repeat"/>
    <property type="match status" value="1"/>
</dbReference>
<dbReference type="InterPro" id="IPR024095">
    <property type="entry name" value="Vesicle_P115"/>
</dbReference>
<reference evidence="9" key="1">
    <citation type="submission" date="2024-04" db="EMBL/GenBank/DDBJ databases">
        <authorList>
            <person name="Shaw F."/>
            <person name="Minotto A."/>
        </authorList>
    </citation>
    <scope>NUCLEOTIDE SEQUENCE [LARGE SCALE GENOMIC DNA]</scope>
</reference>
<accession>A0ABP1DWN7</accession>
<dbReference type="Pfam" id="PF04869">
    <property type="entry name" value="Uso1_p115_head"/>
    <property type="match status" value="1"/>
</dbReference>
<feature type="coiled-coil region" evidence="4">
    <location>
        <begin position="774"/>
        <end position="851"/>
    </location>
</feature>
<evidence type="ECO:0000259" key="6">
    <source>
        <dbReference type="Pfam" id="PF04869"/>
    </source>
</evidence>
<sequence length="879" mass="96721">MDSIFSQLNVALRGPTGTPQSPTETITRLSDRLAQATQIGDRRSTVLTLKGLSRDWKAEVGERALPGLVDVLLNDAELDEEIGKAVLDTLYVLCNVNEEAESGRGQLHTHIPPQVNKELGFKHTDALLADERVTHKLFALLAHQSFYLRLGVLELLLILLHNRRQVVQGYFLKAPVGATSVIAVLEEQRDRLRDGTVIPSSVYGIMPHLTFSLFVEALIMFQTLVHQSPDIQKVLAFEGAFERLFGIVRAEGGLEGGHVVHDALACVDALLRFNSSNQSYFRETMLPPMLPALLLFPPSLKVSEEVPQAFALQFWDTPQKPANASLIVGIIGMLVNSKGGSVEETRTFSRCLVELGLASNAPTFLKTQALRLLPPNLGIPLPSIVVTPYMPVPGTNDEEWDRLEPASALDALVELVLHGEYNGLFGERRAKDGMELRAAALGVIQNFVQRDEIREAIVRAMLPADGSNTPPPTTPLLHALTAPPHSPLDIAAVTSTHLSCLLFAHLLRYAPRTKTLARSIIPQPNFPNTQPGGEFFVPADGGAPPPPPPAPEEEEEEPESLLQTLSEHLSLAFLSKNRADTSDQEAREWDRLIVGYLTLLIQWLYDDPGSVRDFLQTGGLGMLVEPINQMADSDPVIPGLCALLLGICYEFNREPGEITRATIHPILTRLGIDTLIGRITHLRNDDRFKAIGPDTLVLPYPNQASALPGVPGGGSAAAAAAGDVKKETEAEIWFDWAFVDFWKSNYYTVVKGVAVDPNEAPPTASQNAETEMLVASLREVIQKQSDEIQDLKRRLNEFTASAAAVDVQRIAQLEDDLKSMRDAFEVADDRRKDVEKEQEDLLVLLDEMNLKRSRDKQRMREAGLAVSEDEDDGLDDDEE</sequence>
<evidence type="ECO:0000256" key="4">
    <source>
        <dbReference type="SAM" id="Coils"/>
    </source>
</evidence>
<evidence type="ECO:0000256" key="1">
    <source>
        <dbReference type="ARBA" id="ARBA00004555"/>
    </source>
</evidence>
<dbReference type="InterPro" id="IPR006953">
    <property type="entry name" value="Vesicle_Uso1_P115_head"/>
</dbReference>
<dbReference type="InterPro" id="IPR006955">
    <property type="entry name" value="Uso1_p115_C"/>
</dbReference>
<organism evidence="8 9">
    <name type="scientific">Somion occarium</name>
    <dbReference type="NCBI Taxonomy" id="3059160"/>
    <lineage>
        <taxon>Eukaryota</taxon>
        <taxon>Fungi</taxon>
        <taxon>Dikarya</taxon>
        <taxon>Basidiomycota</taxon>
        <taxon>Agaricomycotina</taxon>
        <taxon>Agaricomycetes</taxon>
        <taxon>Polyporales</taxon>
        <taxon>Cerrenaceae</taxon>
        <taxon>Somion</taxon>
    </lineage>
</organism>
<dbReference type="Gene3D" id="1.25.10.10">
    <property type="entry name" value="Leucine-rich Repeat Variant"/>
    <property type="match status" value="1"/>
</dbReference>
<dbReference type="EMBL" id="OZ037949">
    <property type="protein sequence ID" value="CAL1711649.1"/>
    <property type="molecule type" value="Genomic_DNA"/>
</dbReference>
<evidence type="ECO:0000313" key="8">
    <source>
        <dbReference type="EMBL" id="CAL1711649.1"/>
    </source>
</evidence>